<name>A0AAV9GHP1_9PEZI</name>
<sequence length="464" mass="52088">MWLAIAHRIHIELLLDIRKKMPDIEILPEIEGSCPQQHRQGRRRLLSSRQTPRVRNNIDKVAVDMDNTCPHMSFCPPTRKPVPPPIQVGGISVTLILCLRSPSHGRTYDVCRVPPEGGRLVGCFNFYLNRSFESLRKDRARLEGEKAKITDQITSSHSKNSIFTYLLASPSTRSLLGRLLPPRDSSSPHDQGRAETLRRQRELVGGSAASQSLPDVCNGDCRSPSQTSRVRARCQSPPHGGLLEPLRQARGWDPLTREDASTSGDDLPTSVQCLTKSTHSPLSSRWLLQLLLDSPPPLFAVVDELRRGILRSVVTVPGPDRVATAGARRSLRLRDKQVHPNGFLVPRSGCFNFYLIRDPYQTRPDVQPPNMHPLGSLNPRTPFGSIRENANEGHSLPRPLSRNSRTKWELDELFWKHAYLALMIRHENVDAGVVNISVILEILVIMSCLLDVARNTLPFGRELR</sequence>
<feature type="compositionally biased region" description="Basic and acidic residues" evidence="1">
    <location>
        <begin position="186"/>
        <end position="202"/>
    </location>
</feature>
<accession>A0AAV9GHP1</accession>
<protein>
    <submittedName>
        <fullName evidence="2">Uncharacterized protein</fullName>
    </submittedName>
</protein>
<gene>
    <name evidence="2" type="ORF">QBC34DRAFT_496642</name>
</gene>
<evidence type="ECO:0000313" key="2">
    <source>
        <dbReference type="EMBL" id="KAK4446848.1"/>
    </source>
</evidence>
<reference evidence="2" key="1">
    <citation type="journal article" date="2023" name="Mol. Phylogenet. Evol.">
        <title>Genome-scale phylogeny and comparative genomics of the fungal order Sordariales.</title>
        <authorList>
            <person name="Hensen N."/>
            <person name="Bonometti L."/>
            <person name="Westerberg I."/>
            <person name="Brannstrom I.O."/>
            <person name="Guillou S."/>
            <person name="Cros-Aarteil S."/>
            <person name="Calhoun S."/>
            <person name="Haridas S."/>
            <person name="Kuo A."/>
            <person name="Mondo S."/>
            <person name="Pangilinan J."/>
            <person name="Riley R."/>
            <person name="LaButti K."/>
            <person name="Andreopoulos B."/>
            <person name="Lipzen A."/>
            <person name="Chen C."/>
            <person name="Yan M."/>
            <person name="Daum C."/>
            <person name="Ng V."/>
            <person name="Clum A."/>
            <person name="Steindorff A."/>
            <person name="Ohm R.A."/>
            <person name="Martin F."/>
            <person name="Silar P."/>
            <person name="Natvig D.O."/>
            <person name="Lalanne C."/>
            <person name="Gautier V."/>
            <person name="Ament-Velasquez S.L."/>
            <person name="Kruys A."/>
            <person name="Hutchinson M.I."/>
            <person name="Powell A.J."/>
            <person name="Barry K."/>
            <person name="Miller A.N."/>
            <person name="Grigoriev I.V."/>
            <person name="Debuchy R."/>
            <person name="Gladieux P."/>
            <person name="Hiltunen Thoren M."/>
            <person name="Johannesson H."/>
        </authorList>
    </citation>
    <scope>NUCLEOTIDE SEQUENCE</scope>
    <source>
        <strain evidence="2">PSN243</strain>
    </source>
</reference>
<keyword evidence="3" id="KW-1185">Reference proteome</keyword>
<organism evidence="2 3">
    <name type="scientific">Podospora aff. communis PSN243</name>
    <dbReference type="NCBI Taxonomy" id="3040156"/>
    <lineage>
        <taxon>Eukaryota</taxon>
        <taxon>Fungi</taxon>
        <taxon>Dikarya</taxon>
        <taxon>Ascomycota</taxon>
        <taxon>Pezizomycotina</taxon>
        <taxon>Sordariomycetes</taxon>
        <taxon>Sordariomycetidae</taxon>
        <taxon>Sordariales</taxon>
        <taxon>Podosporaceae</taxon>
        <taxon>Podospora</taxon>
    </lineage>
</organism>
<reference evidence="2" key="2">
    <citation type="submission" date="2023-05" db="EMBL/GenBank/DDBJ databases">
        <authorList>
            <consortium name="Lawrence Berkeley National Laboratory"/>
            <person name="Steindorff A."/>
            <person name="Hensen N."/>
            <person name="Bonometti L."/>
            <person name="Westerberg I."/>
            <person name="Brannstrom I.O."/>
            <person name="Guillou S."/>
            <person name="Cros-Aarteil S."/>
            <person name="Calhoun S."/>
            <person name="Haridas S."/>
            <person name="Kuo A."/>
            <person name="Mondo S."/>
            <person name="Pangilinan J."/>
            <person name="Riley R."/>
            <person name="Labutti K."/>
            <person name="Andreopoulos B."/>
            <person name="Lipzen A."/>
            <person name="Chen C."/>
            <person name="Yanf M."/>
            <person name="Daum C."/>
            <person name="Ng V."/>
            <person name="Clum A."/>
            <person name="Ohm R."/>
            <person name="Martin F."/>
            <person name="Silar P."/>
            <person name="Natvig D."/>
            <person name="Lalanne C."/>
            <person name="Gautier V."/>
            <person name="Ament-Velasquez S.L."/>
            <person name="Kruys A."/>
            <person name="Hutchinson M.I."/>
            <person name="Powell A.J."/>
            <person name="Barry K."/>
            <person name="Miller A.N."/>
            <person name="Grigoriev I.V."/>
            <person name="Debuchy R."/>
            <person name="Gladieux P."/>
            <person name="Thoren M.H."/>
            <person name="Johannesson H."/>
        </authorList>
    </citation>
    <scope>NUCLEOTIDE SEQUENCE</scope>
    <source>
        <strain evidence="2">PSN243</strain>
    </source>
</reference>
<dbReference type="EMBL" id="MU865954">
    <property type="protein sequence ID" value="KAK4446848.1"/>
    <property type="molecule type" value="Genomic_DNA"/>
</dbReference>
<feature type="region of interest" description="Disordered" evidence="1">
    <location>
        <begin position="176"/>
        <end position="246"/>
    </location>
</feature>
<dbReference type="AlphaFoldDB" id="A0AAV9GHP1"/>
<evidence type="ECO:0000256" key="1">
    <source>
        <dbReference type="SAM" id="MobiDB-lite"/>
    </source>
</evidence>
<dbReference type="Proteomes" id="UP001321760">
    <property type="component" value="Unassembled WGS sequence"/>
</dbReference>
<evidence type="ECO:0000313" key="3">
    <source>
        <dbReference type="Proteomes" id="UP001321760"/>
    </source>
</evidence>
<comment type="caution">
    <text evidence="2">The sequence shown here is derived from an EMBL/GenBank/DDBJ whole genome shotgun (WGS) entry which is preliminary data.</text>
</comment>
<proteinExistence type="predicted"/>